<comment type="caution">
    <text evidence="1">The sequence shown here is derived from an EMBL/GenBank/DDBJ whole genome shotgun (WGS) entry which is preliminary data.</text>
</comment>
<reference evidence="1 2" key="1">
    <citation type="journal article" date="2022" name="bioRxiv">
        <title>The genome of the oomycete Peronosclerospora sorghi, a cosmopolitan pathogen of maize and sorghum, is inflated with dispersed pseudogenes.</title>
        <authorList>
            <person name="Fletcher K."/>
            <person name="Martin F."/>
            <person name="Isakeit T."/>
            <person name="Cavanaugh K."/>
            <person name="Magill C."/>
            <person name="Michelmore R."/>
        </authorList>
    </citation>
    <scope>NUCLEOTIDE SEQUENCE [LARGE SCALE GENOMIC DNA]</scope>
    <source>
        <strain evidence="1">P6</strain>
    </source>
</reference>
<keyword evidence="2" id="KW-1185">Reference proteome</keyword>
<dbReference type="EMBL" id="CM047581">
    <property type="protein sequence ID" value="KAI9916518.1"/>
    <property type="molecule type" value="Genomic_DNA"/>
</dbReference>
<gene>
    <name evidence="1" type="ORF">PsorP6_016791</name>
</gene>
<protein>
    <submittedName>
        <fullName evidence="1">Uncharacterized protein</fullName>
    </submittedName>
</protein>
<dbReference type="Proteomes" id="UP001163321">
    <property type="component" value="Chromosome 2"/>
</dbReference>
<sequence length="95" mass="10606">MLFFTSPSIQRTLRVLSKTICALLNTLLLFLFLFVNASFSTLTSPSKCPLIVIMYDMCQTTARIDAHTCVNPTETQKTACQLAGHPSQQQEVKTH</sequence>
<accession>A0ACC0WEZ9</accession>
<evidence type="ECO:0000313" key="1">
    <source>
        <dbReference type="EMBL" id="KAI9916518.1"/>
    </source>
</evidence>
<name>A0ACC0WEZ9_9STRA</name>
<organism evidence="1 2">
    <name type="scientific">Peronosclerospora sorghi</name>
    <dbReference type="NCBI Taxonomy" id="230839"/>
    <lineage>
        <taxon>Eukaryota</taxon>
        <taxon>Sar</taxon>
        <taxon>Stramenopiles</taxon>
        <taxon>Oomycota</taxon>
        <taxon>Peronosporomycetes</taxon>
        <taxon>Peronosporales</taxon>
        <taxon>Peronosporaceae</taxon>
        <taxon>Peronosclerospora</taxon>
    </lineage>
</organism>
<proteinExistence type="predicted"/>
<evidence type="ECO:0000313" key="2">
    <source>
        <dbReference type="Proteomes" id="UP001163321"/>
    </source>
</evidence>